<gene>
    <name evidence="5" type="ORF">COV57_03040</name>
</gene>
<evidence type="ECO:0000313" key="6">
    <source>
        <dbReference type="Proteomes" id="UP000229893"/>
    </source>
</evidence>
<dbReference type="EMBL" id="PCWO01000044">
    <property type="protein sequence ID" value="PIR04713.1"/>
    <property type="molecule type" value="Genomic_DNA"/>
</dbReference>
<evidence type="ECO:0000259" key="4">
    <source>
        <dbReference type="PROSITE" id="PS51127"/>
    </source>
</evidence>
<feature type="transmembrane region" description="Helical" evidence="3">
    <location>
        <begin position="16"/>
        <end position="35"/>
    </location>
</feature>
<dbReference type="Gene3D" id="2.60.40.10">
    <property type="entry name" value="Immunoglobulins"/>
    <property type="match status" value="1"/>
</dbReference>
<dbReference type="InterPro" id="IPR008964">
    <property type="entry name" value="Invasin/intimin_cell_adhesion"/>
</dbReference>
<dbReference type="SUPFAM" id="SSF49373">
    <property type="entry name" value="Invasin/intimin cell-adhesion fragments"/>
    <property type="match status" value="2"/>
</dbReference>
<dbReference type="SUPFAM" id="SSF51126">
    <property type="entry name" value="Pectin lyase-like"/>
    <property type="match status" value="1"/>
</dbReference>
<dbReference type="InterPro" id="IPR015217">
    <property type="entry name" value="Invasin_dom_3"/>
</dbReference>
<dbReference type="Pfam" id="PF09134">
    <property type="entry name" value="Invasin_D3"/>
    <property type="match status" value="2"/>
</dbReference>
<feature type="domain" description="Big-1" evidence="4">
    <location>
        <begin position="1434"/>
        <end position="1526"/>
    </location>
</feature>
<comment type="similarity">
    <text evidence="1">Belongs to the intimin/invasin family.</text>
</comment>
<dbReference type="InterPro" id="IPR013783">
    <property type="entry name" value="Ig-like_fold"/>
</dbReference>
<comment type="caution">
    <text evidence="5">The sequence shown here is derived from an EMBL/GenBank/DDBJ whole genome shotgun (WGS) entry which is preliminary data.</text>
</comment>
<organism evidence="5 6">
    <name type="scientific">Candidatus Liptonbacteria bacterium CG11_big_fil_rev_8_21_14_0_20_35_14</name>
    <dbReference type="NCBI Taxonomy" id="1974634"/>
    <lineage>
        <taxon>Bacteria</taxon>
        <taxon>Candidatus Liptoniibacteriota</taxon>
    </lineage>
</organism>
<dbReference type="SMART" id="SM00634">
    <property type="entry name" value="BID_1"/>
    <property type="match status" value="2"/>
</dbReference>
<dbReference type="Proteomes" id="UP000229893">
    <property type="component" value="Unassembled WGS sequence"/>
</dbReference>
<keyword evidence="3" id="KW-1133">Transmembrane helix</keyword>
<sequence>MNSSIISKSFFAKRSVAWLFAFGITFALIGGFFIYQAMAVQSITTATGGGAVSIDTTSASGGSGTYTDLGTISILEQAIGEIGLGLHTFTVPSGWQIDPGSVITVGANWALSGLSLSHPTTITPDNSTQFSININAVSNNQVATLSFQGLRVRPTGTVPSTGNILHTVGIITGVTNESTNFGTLTTVPGAPEHFTLTVDDTTPGAGETVTATMTARDQFENVTTTYSGSKNIAFFFNNTEVAAAHLSPNSTNPTAGGSNFGATIASTFTNGVSAGVSLVFSKTETADIDVTEQGGSNLTTTGNVDRDVSVTVSPGNLASMTVDAIGAQVAGTLFTINVNAFDGFGNATTKDADGTALTASEDITVSSSATASNNATIPLYNGNDLTNGEADTIDFSSGVFTSKNIILYDAGETPTITVAHGLVNVITPVVTVGAGAFDGYIVTTQNAGTQNVDNLFSVTVTPVDAYDNVQQTGATNGQINFTSTATNAPDNTVPTILASATLDLSTGAKTTTGTFRLVDASETPTITATDNADANKNGTTSAITVNGGVEAELIFTQQPAGSVSGVALTTQPIVTATDQFGNISTSFTELVTLTEGSAGTLTNNTQVAVNGVATFTNVIYTAAVDGESVTLTANDDDLVNTNIPTVDATPFNSDVVATTLVFSQQPTAGANSGAVLAQQPIVTAQGPNNVTDTGFTELITLISDVGTIGGTTAVNAIAGVATFTNVTHTATVDNQVTTLSANDEDGVGTNLASVNASTFTTLVVATKLLVTTNVTSPQEAGVDFTVQPVVKYVDASDVVDVDIDADQIIVSENGAGSLNGTLTVTAVDGVVTFAGLDYTGGTEGEIITLIFTDDAGNTVNLSASPVNGTTFNVNFLNNIYVDPAGNNANSGTSLSPKLTVQVGLNSVATGGTVIVNAGTYDEQLTISRAVTLQGVNQATSIIAPTTAPSAGVYDVQVDASSVTIENLTFDFDGADGDRGASNAGGIAVSESGGATPVENVIIQNNIIYSAAVAIQSGLNIDVDGLNISNNTIHLDADGDGNLASWDVAGIYINPNAGTGSVTISGNTIDGHIGYGIAFEASNVTVSGNTIDNTVGTADKAGIRYIDWYSNDHTGAVISGNTIDSMPRGIWVDSGQGTGTFAGDIISNTITNATTVGIWVNVGATAGLNITNNNTPSAEDNSAIGATWSGNTYGNFSSNTNYPITYLLAGTKGSVDSTPVGRMDAGLSTVSVSSPTVADNAAVSTVTITVVNASSTPLSGIANTKFVISSTGTNNTIVQPANPTNGSGVTTGTIKSTKAEVKTISVTVGGVAITQTADATFTPAPIDDYIITSGIIGNQVAGTSFEVVIQARDVNDNFITSGGDASETINITLGQVDGAASGLSVNTSGGVATATITLTVAQANQTLTFTGVTSTKTTGASNTFTITPGAVNAGTSSLTVNTNSLTVNSGTASSTATITLRDQYSNLITGATAVLLSTGTDNLISGTTDNGNGTYTATISSTKAEVKTLSATGDTVTITQTQAVTFNAGAFASFNVVPATTAPTTGTAFNVTVTAADAFSNAVTSFTGTVLFSTDATAPYTLPASTVFAGSDNGVKTASVIFNVVESNKTITAVDLATGLKTGTSVGISPVTSDPNAPTIVSWTPTDGSTNVSVSPSITLNFSEALNPNTVDNTKFRIRKYSDDTDAPGSLNVVLQGGNTSVIITPNTPLLYGTQYYIHVVSTITDVSGNQFGSSWQSGEKADHEFTTVPALTVDDVVLEQGTATAFDSFASGWRYRFEVTSNDTSENTLELRLNDWAKSGGGGTVTTTLNTRLLFDSSSGDSFAATSLTDTDVINGSGLIVSRAVGSAVDYSESDTITITGLDNDTGTA</sequence>
<feature type="non-terminal residue" evidence="5">
    <location>
        <position position="1869"/>
    </location>
</feature>
<dbReference type="InterPro" id="IPR006626">
    <property type="entry name" value="PbH1"/>
</dbReference>
<keyword evidence="3" id="KW-0472">Membrane</keyword>
<keyword evidence="2" id="KW-0732">Signal</keyword>
<dbReference type="InterPro" id="IPR011050">
    <property type="entry name" value="Pectin_lyase_fold/virulence"/>
</dbReference>
<dbReference type="InterPro" id="IPR003344">
    <property type="entry name" value="Big_1_dom"/>
</dbReference>
<evidence type="ECO:0000256" key="2">
    <source>
        <dbReference type="ARBA" id="ARBA00022729"/>
    </source>
</evidence>
<protein>
    <recommendedName>
        <fullName evidence="4">Big-1 domain-containing protein</fullName>
    </recommendedName>
</protein>
<dbReference type="PROSITE" id="PS51127">
    <property type="entry name" value="BIG1"/>
    <property type="match status" value="2"/>
</dbReference>
<dbReference type="InterPro" id="IPR012334">
    <property type="entry name" value="Pectin_lyas_fold"/>
</dbReference>
<feature type="domain" description="Big-1" evidence="4">
    <location>
        <begin position="1225"/>
        <end position="1321"/>
    </location>
</feature>
<dbReference type="Gene3D" id="2.160.20.10">
    <property type="entry name" value="Single-stranded right-handed beta-helix, Pectin lyase-like"/>
    <property type="match status" value="1"/>
</dbReference>
<evidence type="ECO:0000256" key="1">
    <source>
        <dbReference type="ARBA" id="ARBA00010116"/>
    </source>
</evidence>
<dbReference type="Pfam" id="PF13205">
    <property type="entry name" value="Big_5"/>
    <property type="match status" value="1"/>
</dbReference>
<name>A0A2H0N743_9BACT</name>
<evidence type="ECO:0000256" key="3">
    <source>
        <dbReference type="SAM" id="Phobius"/>
    </source>
</evidence>
<dbReference type="Gene3D" id="2.60.40.1220">
    <property type="match status" value="1"/>
</dbReference>
<proteinExistence type="inferred from homology"/>
<dbReference type="InterPro" id="IPR032812">
    <property type="entry name" value="SbsA_Ig"/>
</dbReference>
<dbReference type="InterPro" id="IPR014755">
    <property type="entry name" value="Cu-Rt/internalin_Ig-like"/>
</dbReference>
<keyword evidence="3" id="KW-0812">Transmembrane</keyword>
<reference evidence="5 6" key="1">
    <citation type="submission" date="2017-09" db="EMBL/GenBank/DDBJ databases">
        <title>Depth-based differentiation of microbial function through sediment-hosted aquifers and enrichment of novel symbionts in the deep terrestrial subsurface.</title>
        <authorList>
            <person name="Probst A.J."/>
            <person name="Ladd B."/>
            <person name="Jarett J.K."/>
            <person name="Geller-Mcgrath D.E."/>
            <person name="Sieber C.M."/>
            <person name="Emerson J.B."/>
            <person name="Anantharaman K."/>
            <person name="Thomas B.C."/>
            <person name="Malmstrom R."/>
            <person name="Stieglmeier M."/>
            <person name="Klingl A."/>
            <person name="Woyke T."/>
            <person name="Ryan C.M."/>
            <person name="Banfield J.F."/>
        </authorList>
    </citation>
    <scope>NUCLEOTIDE SEQUENCE [LARGE SCALE GENOMIC DNA]</scope>
    <source>
        <strain evidence="5">CG11_big_fil_rev_8_21_14_0_20_35_14</strain>
    </source>
</reference>
<evidence type="ECO:0000313" key="5">
    <source>
        <dbReference type="EMBL" id="PIR04713.1"/>
    </source>
</evidence>
<dbReference type="SMART" id="SM00710">
    <property type="entry name" value="PbH1"/>
    <property type="match status" value="7"/>
</dbReference>
<accession>A0A2H0N743</accession>